<dbReference type="InterPro" id="IPR001214">
    <property type="entry name" value="SET_dom"/>
</dbReference>
<dbReference type="Gene3D" id="1.25.40.10">
    <property type="entry name" value="Tetratricopeptide repeat domain"/>
    <property type="match status" value="1"/>
</dbReference>
<dbReference type="Proteomes" id="UP000186601">
    <property type="component" value="Unassembled WGS sequence"/>
</dbReference>
<dbReference type="CDD" id="cd20071">
    <property type="entry name" value="SET_SMYD"/>
    <property type="match status" value="1"/>
</dbReference>
<dbReference type="AlphaFoldDB" id="A0A2R6NI63"/>
<evidence type="ECO:0000259" key="1">
    <source>
        <dbReference type="PROSITE" id="PS50280"/>
    </source>
</evidence>
<protein>
    <recommendedName>
        <fullName evidence="1">SET domain-containing protein</fullName>
    </recommendedName>
</protein>
<evidence type="ECO:0000313" key="3">
    <source>
        <dbReference type="Proteomes" id="UP000186601"/>
    </source>
</evidence>
<dbReference type="Gene3D" id="2.170.270.10">
    <property type="entry name" value="SET domain"/>
    <property type="match status" value="1"/>
</dbReference>
<sequence>MSDHPVPGSVCDTRGSTSVTELESALQTLSVTGDDDTTRILSEHPRIVLADSRLKGSPCFLYLPPGKNEFVLVDYLKSLRTVASWPVWNQPAPSPPSDPESCSYRIDMAFDKGLGMYATRALKAGELIVEERPVYAMRRQIIRGEDQTHENGIFHRNAVRGLCPKSRAALMSLKNSYPPDVHVVPGTLCTNYLQLDITPEPDVMNEFVGCFPVLSRANHACSPNANYYFSFPSFTGQFWAMRDIAKDEEITIGYCRLIAPRRQRQADLRDRFFFTCTCSTCLLSGEQLAQSDERRTKLEKLLTTLETNSMPKFSSPTGALQLLEKALGWAQQEKLAVHQAQILFYGSNALTVQGTSPDVVLDWMKRARELFKDTEGERSYNVRRLDDSIQFAERMLYRR</sequence>
<dbReference type="OrthoDB" id="265717at2759"/>
<organism evidence="2 3">
    <name type="scientific">Hermanssonia centrifuga</name>
    <dbReference type="NCBI Taxonomy" id="98765"/>
    <lineage>
        <taxon>Eukaryota</taxon>
        <taxon>Fungi</taxon>
        <taxon>Dikarya</taxon>
        <taxon>Basidiomycota</taxon>
        <taxon>Agaricomycotina</taxon>
        <taxon>Agaricomycetes</taxon>
        <taxon>Polyporales</taxon>
        <taxon>Meruliaceae</taxon>
        <taxon>Hermanssonia</taxon>
    </lineage>
</organism>
<comment type="caution">
    <text evidence="2">The sequence shown here is derived from an EMBL/GenBank/DDBJ whole genome shotgun (WGS) entry which is preliminary data.</text>
</comment>
<dbReference type="InterPro" id="IPR053185">
    <property type="entry name" value="SET_domain_protein"/>
</dbReference>
<gene>
    <name evidence="2" type="ORF">PHLCEN_2v12079</name>
</gene>
<dbReference type="InterPro" id="IPR011990">
    <property type="entry name" value="TPR-like_helical_dom_sf"/>
</dbReference>
<name>A0A2R6NI63_9APHY</name>
<dbReference type="SMART" id="SM00317">
    <property type="entry name" value="SET"/>
    <property type="match status" value="1"/>
</dbReference>
<dbReference type="InterPro" id="IPR046341">
    <property type="entry name" value="SET_dom_sf"/>
</dbReference>
<dbReference type="PROSITE" id="PS50280">
    <property type="entry name" value="SET"/>
    <property type="match status" value="1"/>
</dbReference>
<dbReference type="Pfam" id="PF00856">
    <property type="entry name" value="SET"/>
    <property type="match status" value="1"/>
</dbReference>
<accession>A0A2R6NI63</accession>
<proteinExistence type="predicted"/>
<dbReference type="EMBL" id="MLYV02001223">
    <property type="protein sequence ID" value="PSR72049.1"/>
    <property type="molecule type" value="Genomic_DNA"/>
</dbReference>
<dbReference type="STRING" id="98765.A0A2R6NI63"/>
<feature type="domain" description="SET" evidence="1">
    <location>
        <begin position="99"/>
        <end position="255"/>
    </location>
</feature>
<dbReference type="SUPFAM" id="SSF82199">
    <property type="entry name" value="SET domain"/>
    <property type="match status" value="1"/>
</dbReference>
<evidence type="ECO:0000313" key="2">
    <source>
        <dbReference type="EMBL" id="PSR72049.1"/>
    </source>
</evidence>
<dbReference type="PANTHER" id="PTHR47332">
    <property type="entry name" value="SET DOMAIN-CONTAINING PROTEIN 5"/>
    <property type="match status" value="1"/>
</dbReference>
<reference evidence="2 3" key="1">
    <citation type="submission" date="2018-02" db="EMBL/GenBank/DDBJ databases">
        <title>Genome sequence of the basidiomycete white-rot fungus Phlebia centrifuga.</title>
        <authorList>
            <person name="Granchi Z."/>
            <person name="Peng M."/>
            <person name="de Vries R.P."/>
            <person name="Hilden K."/>
            <person name="Makela M.R."/>
            <person name="Grigoriev I."/>
            <person name="Riley R."/>
        </authorList>
    </citation>
    <scope>NUCLEOTIDE SEQUENCE [LARGE SCALE GENOMIC DNA]</scope>
    <source>
        <strain evidence="2 3">FBCC195</strain>
    </source>
</reference>
<keyword evidence="3" id="KW-1185">Reference proteome</keyword>
<dbReference type="PANTHER" id="PTHR47332:SF4">
    <property type="entry name" value="SET DOMAIN-CONTAINING PROTEIN 5"/>
    <property type="match status" value="1"/>
</dbReference>